<dbReference type="SUPFAM" id="SSF52540">
    <property type="entry name" value="P-loop containing nucleoside triphosphate hydrolases"/>
    <property type="match status" value="1"/>
</dbReference>
<dbReference type="Pfam" id="PF13087">
    <property type="entry name" value="AAA_12"/>
    <property type="match status" value="1"/>
</dbReference>
<evidence type="ECO:0000259" key="3">
    <source>
        <dbReference type="Pfam" id="PF13087"/>
    </source>
</evidence>
<dbReference type="GO" id="GO:0004386">
    <property type="term" value="F:helicase activity"/>
    <property type="evidence" value="ECO:0007669"/>
    <property type="project" value="InterPro"/>
</dbReference>
<reference evidence="5" key="1">
    <citation type="submission" date="2021-03" db="EMBL/GenBank/DDBJ databases">
        <title>Proteiniclasticum marinus sp. nov., isolated from tidal flat sediment.</title>
        <authorList>
            <person name="Namirimu T."/>
            <person name="Yang J.-A."/>
            <person name="Yang S.-H."/>
            <person name="Kim Y.-J."/>
            <person name="Kwon K.K."/>
        </authorList>
    </citation>
    <scope>NUCLEOTIDE SEQUENCE</scope>
    <source>
        <strain evidence="5">SCR006</strain>
    </source>
</reference>
<dbReference type="EMBL" id="JAFNJU010000009">
    <property type="protein sequence ID" value="MBO1265695.1"/>
    <property type="molecule type" value="Genomic_DNA"/>
</dbReference>
<evidence type="ECO:0000313" key="5">
    <source>
        <dbReference type="EMBL" id="MBO1265695.1"/>
    </source>
</evidence>
<name>A0A939KLH8_9CLOT</name>
<dbReference type="InterPro" id="IPR047187">
    <property type="entry name" value="SF1_C_Upf1"/>
</dbReference>
<dbReference type="Gene3D" id="3.40.50.300">
    <property type="entry name" value="P-loop containing nucleotide triphosphate hydrolases"/>
    <property type="match status" value="3"/>
</dbReference>
<evidence type="ECO:0000256" key="1">
    <source>
        <dbReference type="SAM" id="Coils"/>
    </source>
</evidence>
<protein>
    <submittedName>
        <fullName evidence="5">DUF3320 domain-containing protein</fullName>
    </submittedName>
</protein>
<feature type="domain" description="DNA2/NAM7 helicase-like C-terminal" evidence="3">
    <location>
        <begin position="1382"/>
        <end position="1557"/>
    </location>
</feature>
<keyword evidence="6" id="KW-1185">Reference proteome</keyword>
<dbReference type="Pfam" id="PF13195">
    <property type="entry name" value="DUF4011"/>
    <property type="match status" value="1"/>
</dbReference>
<dbReference type="InterPro" id="IPR011335">
    <property type="entry name" value="Restrct_endonuc-II-like"/>
</dbReference>
<sequence>MEVIKPLSIEMDYADTLNYAMVLNGIPFLRKITVTNQSERDLKQLEISVSFQENIAKRFSRTLDVLPSGLEVDLGQITVALNPEYLFHLTEAMTALMKIEVSEEGTVLMEETREVHVLSYNEWQGMDTMPEVLTAFVTPNHPVIDNILVEASHILKESGKDPSFEGYQKGDVNRVREQVHAIFMALKNQEITYIGPPASFVARGQRVRLSSEVLEKKMGTCLDLTLLFASCLEAVSIHPLIILVKGHSFLGYWQEEEFFQDTVEYDATSLTKRSAEGMSIIGVLETTDIRNGQNLSFTQSEEHALHHLRREEDFLLSIDVKRARAGGIRPLPERLLVNGQYVQRKEKSLEERTNELPELKEVVKLVEEKTEKVLDRKTLWERKLLDLSLRNSLLNYVPGRKGIELLVKNLHALEDMLYEGMEFQVLSKVSDHENREGEILSRAADYFTAYGPLLEGEFQQRKLRTLMEDENLEKKLTRMYRDARTHLEESGANSLFLTMGVLKWYENSRSSKERYAPLLLIPVEMKKKVGRNAYTVSAREEDTMVNVTLLEKLKQDFDLEITGLSDLPLDEKGVDVMKVLCTVRNAVLGQKRWDVLDEVHLGLFSFSRFIMWNDIRNHGEDLKRNKVIHSLMEGKLTFEAEKIRRDPIMLDEVISPSEILLPVSTDASQLQAVNAAVKGTSFVLHGPPGTGKSQTITTIIANALYQGKRVLFVAEKMAALSVVQRRLESLGLGHFSLEVHSNKSRKTHILKKLEETTKMVSRGEVDFEEEALKLKKLRGELNEVVGSLYRSYGFDLSAYELMGKLEYLESAPEIEGLDIRYEALTRDQMEELFLLGRELRSIAETIGEYADAPLKGIGLTDYTFDLKSQVEKEIDQLKEKAEKLGSLTDALMNELSLKDLSVKSKLDALHGLLTKLEETSISRGHLFHEDGYRLDLLENAALLAEKKEQLEEKLLTEYESSLFLLNEKELRDTFLKAEEKFILLRGMTRKKVTRVLSAQRRGKEVTEEETLPLLNQMEEKRKLESSLDEILSGLGVSDKPFSSAIEGKTSEYLRRIMAELETFRSLFRQIDLKGEEKALMVFKEIRKETSQAFLQAYSIFEKDYTTLKEKLSLDVETLPGLEGNWAYRFFDRLTTYGYNLEALREWTTYNRLIEKAKKKELMPMIRAYEDGTLSGKDAEEALKKSLYKGAFLYILSKEPLLQTVTGRQYMEKIAYFREVTEKYEDLAKREIQHVLASRVPNMMKEANGSSEVGILQRAIRSGGRGMTLRSLFDRLPNLLPRITPCMLMSPLSVAQYLGTSREYFDLVIFDEASQMPTAESVGAMARGKEVVIVGDPKQLPPTTFFSTSSGKVEEEDGVMEDLDNILEDALALSMPETSLLWHYRSRHESLIAYSNRTYYDNDLYTYPSPGELKSKVSYQYVEATYGRGGTRANRKEAEAVVAEIMMRLQDEKRRDDSIGVVTFSMAQKDMIEDTLSEALKNYPAIEERILAMDEPVFVKNLENVQGDERDVILFSIGYGPDEEGKITLNFGPLNRENGWKRLNVAITRSKKEMKIFTSIRPEMMDTSRTSSQGIHDLKGFLDYARRGSQPVDLKEVKSRVQKDTLADAIRKELLAKGLQVDIRVGASRYKVDLAVVNEEQPEEYLLGILCQGESYRNAKSARDRDILQEMVLEGLGWNLLKVYPMDWMENSQREVERILEKVREIRSGTMKTEEGAKSQGLGIGNLISQEEKPEESREEEGLSRAYVEAMFDHRPMSAEEFRMPKNTRDIKDTLMKIIHVEAPISLNLLYRQTLKAFGVRYTQKSVDTIDTILSGLGYEIVEREGQYFIYGEDQEPGVSFFRYATREMKREAEDLPPEEIQLAIEDVVTKQVSIPEESLVTEVLKLFGYARGNEKLEEKVRKILHKTAEESMMKEENGNFTARI</sequence>
<dbReference type="Pfam" id="PF13086">
    <property type="entry name" value="AAA_11"/>
    <property type="match status" value="2"/>
</dbReference>
<evidence type="ECO:0000313" key="6">
    <source>
        <dbReference type="Proteomes" id="UP000664218"/>
    </source>
</evidence>
<feature type="domain" description="DNA2/NAM7 helicase helicase" evidence="2">
    <location>
        <begin position="665"/>
        <end position="735"/>
    </location>
</feature>
<dbReference type="SUPFAM" id="SSF52980">
    <property type="entry name" value="Restriction endonuclease-like"/>
    <property type="match status" value="1"/>
</dbReference>
<dbReference type="PANTHER" id="PTHR10887">
    <property type="entry name" value="DNA2/NAM7 HELICASE FAMILY"/>
    <property type="match status" value="1"/>
</dbReference>
<dbReference type="InterPro" id="IPR049468">
    <property type="entry name" value="Restrct_endonuc-II-like_dom"/>
</dbReference>
<dbReference type="InterPro" id="IPR045055">
    <property type="entry name" value="DNA2/NAM7-like"/>
</dbReference>
<proteinExistence type="predicted"/>
<dbReference type="InterPro" id="IPR027417">
    <property type="entry name" value="P-loop_NTPase"/>
</dbReference>
<dbReference type="FunFam" id="3.40.50.300:FF:002063">
    <property type="entry name" value="DNA helicase related protein"/>
    <property type="match status" value="1"/>
</dbReference>
<dbReference type="Gene3D" id="3.10.620.30">
    <property type="match status" value="1"/>
</dbReference>
<dbReference type="CDD" id="cd18808">
    <property type="entry name" value="SF1_C_Upf1"/>
    <property type="match status" value="1"/>
</dbReference>
<dbReference type="InterPro" id="IPR041677">
    <property type="entry name" value="DNA2/NAM7_AAA_11"/>
</dbReference>
<gene>
    <name evidence="5" type="ORF">J3A84_11705</name>
</gene>
<evidence type="ECO:0000259" key="4">
    <source>
        <dbReference type="Pfam" id="PF18741"/>
    </source>
</evidence>
<comment type="caution">
    <text evidence="5">The sequence shown here is derived from an EMBL/GenBank/DDBJ whole genome shotgun (WGS) entry which is preliminary data.</text>
</comment>
<evidence type="ECO:0000259" key="2">
    <source>
        <dbReference type="Pfam" id="PF13086"/>
    </source>
</evidence>
<accession>A0A939KLH8</accession>
<keyword evidence="1" id="KW-0175">Coiled coil</keyword>
<dbReference type="PANTHER" id="PTHR10887:SF530">
    <property type="entry name" value="SUPERFAMILY I DNA HELICASES"/>
    <property type="match status" value="1"/>
</dbReference>
<feature type="domain" description="DNA2/NAM7 helicase helicase" evidence="2">
    <location>
        <begin position="1300"/>
        <end position="1344"/>
    </location>
</feature>
<feature type="coiled-coil region" evidence="1">
    <location>
        <begin position="867"/>
        <end position="894"/>
    </location>
</feature>
<dbReference type="Proteomes" id="UP000664218">
    <property type="component" value="Unassembled WGS sequence"/>
</dbReference>
<organism evidence="5 6">
    <name type="scientific">Proteiniclasticum aestuarii</name>
    <dbReference type="NCBI Taxonomy" id="2817862"/>
    <lineage>
        <taxon>Bacteria</taxon>
        <taxon>Bacillati</taxon>
        <taxon>Bacillota</taxon>
        <taxon>Clostridia</taxon>
        <taxon>Eubacteriales</taxon>
        <taxon>Clostridiaceae</taxon>
        <taxon>Proteiniclasticum</taxon>
    </lineage>
</organism>
<dbReference type="Pfam" id="PF18741">
    <property type="entry name" value="MTES_1575"/>
    <property type="match status" value="1"/>
</dbReference>
<dbReference type="InterPro" id="IPR025103">
    <property type="entry name" value="DUF4011"/>
</dbReference>
<dbReference type="RefSeq" id="WP_207600220.1">
    <property type="nucleotide sequence ID" value="NZ_JAFNJU010000009.1"/>
</dbReference>
<feature type="domain" description="Restriction endonuclease type II-like" evidence="4">
    <location>
        <begin position="1608"/>
        <end position="1701"/>
    </location>
</feature>
<dbReference type="InterPro" id="IPR041679">
    <property type="entry name" value="DNA2/NAM7-like_C"/>
</dbReference>
<feature type="coiled-coil region" evidence="1">
    <location>
        <begin position="342"/>
        <end position="369"/>
    </location>
</feature>